<dbReference type="EMBL" id="JABEZV010000001">
    <property type="protein sequence ID" value="MBA0704914.1"/>
    <property type="molecule type" value="Genomic_DNA"/>
</dbReference>
<keyword evidence="5" id="KW-1185">Reference proteome</keyword>
<keyword evidence="3" id="KW-0341">Growth regulation</keyword>
<proteinExistence type="inferred from homology"/>
<name>A0A7J8Z0M8_9ROSI</name>
<gene>
    <name evidence="4" type="ORF">Golax_017138</name>
</gene>
<dbReference type="GO" id="GO:0009733">
    <property type="term" value="P:response to auxin"/>
    <property type="evidence" value="ECO:0007669"/>
    <property type="project" value="InterPro"/>
</dbReference>
<sequence>GFRLPRIVSAKPILKRIFSSLETTVVPKGHFAVYVGEADEKKKFVVPVSLLKHPSF</sequence>
<dbReference type="InterPro" id="IPR003676">
    <property type="entry name" value="SAUR_fam"/>
</dbReference>
<accession>A0A7J8Z0M8</accession>
<evidence type="ECO:0000256" key="3">
    <source>
        <dbReference type="ARBA" id="ARBA00022604"/>
    </source>
</evidence>
<protein>
    <submittedName>
        <fullName evidence="4">Uncharacterized protein</fullName>
    </submittedName>
</protein>
<dbReference type="AlphaFoldDB" id="A0A7J8Z0M8"/>
<comment type="similarity">
    <text evidence="1">Belongs to the ARG7 family.</text>
</comment>
<reference evidence="4 5" key="1">
    <citation type="journal article" date="2019" name="Genome Biol. Evol.">
        <title>Insights into the evolution of the New World diploid cottons (Gossypium, subgenus Houzingenia) based on genome sequencing.</title>
        <authorList>
            <person name="Grover C.E."/>
            <person name="Arick M.A. 2nd"/>
            <person name="Thrash A."/>
            <person name="Conover J.L."/>
            <person name="Sanders W.S."/>
            <person name="Peterson D.G."/>
            <person name="Frelichowski J.E."/>
            <person name="Scheffler J.A."/>
            <person name="Scheffler B.E."/>
            <person name="Wendel J.F."/>
        </authorList>
    </citation>
    <scope>NUCLEOTIDE SEQUENCE [LARGE SCALE GENOMIC DNA]</scope>
    <source>
        <strain evidence="4">4</strain>
        <tissue evidence="4">Leaf</tissue>
    </source>
</reference>
<keyword evidence="2" id="KW-0217">Developmental protein</keyword>
<dbReference type="PANTHER" id="PTHR31929">
    <property type="entry name" value="SAUR-LIKE AUXIN-RESPONSIVE PROTEIN FAMILY-RELATED"/>
    <property type="match status" value="1"/>
</dbReference>
<dbReference type="Proteomes" id="UP000593574">
    <property type="component" value="Unassembled WGS sequence"/>
</dbReference>
<organism evidence="4 5">
    <name type="scientific">Gossypium laxum</name>
    <dbReference type="NCBI Taxonomy" id="34288"/>
    <lineage>
        <taxon>Eukaryota</taxon>
        <taxon>Viridiplantae</taxon>
        <taxon>Streptophyta</taxon>
        <taxon>Embryophyta</taxon>
        <taxon>Tracheophyta</taxon>
        <taxon>Spermatophyta</taxon>
        <taxon>Magnoliopsida</taxon>
        <taxon>eudicotyledons</taxon>
        <taxon>Gunneridae</taxon>
        <taxon>Pentapetalae</taxon>
        <taxon>rosids</taxon>
        <taxon>malvids</taxon>
        <taxon>Malvales</taxon>
        <taxon>Malvaceae</taxon>
        <taxon>Malvoideae</taxon>
        <taxon>Gossypium</taxon>
    </lineage>
</organism>
<evidence type="ECO:0000313" key="4">
    <source>
        <dbReference type="EMBL" id="MBA0704914.1"/>
    </source>
</evidence>
<evidence type="ECO:0000256" key="1">
    <source>
        <dbReference type="ARBA" id="ARBA00006974"/>
    </source>
</evidence>
<evidence type="ECO:0000313" key="5">
    <source>
        <dbReference type="Proteomes" id="UP000593574"/>
    </source>
</evidence>
<evidence type="ECO:0000256" key="2">
    <source>
        <dbReference type="ARBA" id="ARBA00022473"/>
    </source>
</evidence>
<feature type="non-terminal residue" evidence="4">
    <location>
        <position position="1"/>
    </location>
</feature>
<dbReference type="Pfam" id="PF02519">
    <property type="entry name" value="Auxin_inducible"/>
    <property type="match status" value="1"/>
</dbReference>
<comment type="caution">
    <text evidence="4">The sequence shown here is derived from an EMBL/GenBank/DDBJ whole genome shotgun (WGS) entry which is preliminary data.</text>
</comment>